<dbReference type="Gene3D" id="1.50.10.10">
    <property type="match status" value="1"/>
</dbReference>
<dbReference type="Gene3D" id="2.70.98.40">
    <property type="entry name" value="Glycoside hydrolase, family 65, N-terminal domain"/>
    <property type="match status" value="2"/>
</dbReference>
<keyword evidence="2 5" id="KW-0808">Transferase</keyword>
<accession>A0ABY8DK39</accession>
<evidence type="ECO:0000313" key="6">
    <source>
        <dbReference type="Proteomes" id="UP001229355"/>
    </source>
</evidence>
<feature type="domain" description="Glycosyl hydrolase 94 supersandwich" evidence="3">
    <location>
        <begin position="6"/>
        <end position="270"/>
    </location>
</feature>
<dbReference type="InterPro" id="IPR011013">
    <property type="entry name" value="Gal_mutarotase_sf_dom"/>
</dbReference>
<reference evidence="5 6" key="1">
    <citation type="submission" date="2023-03" db="EMBL/GenBank/DDBJ databases">
        <authorList>
            <person name="Kaur S."/>
            <person name="Espinosa-Saiz D."/>
            <person name="Velazquez E."/>
            <person name="Menendez E."/>
            <person name="diCenzo G.C."/>
        </authorList>
    </citation>
    <scope>NUCLEOTIDE SEQUENCE [LARGE SCALE GENOMIC DNA]</scope>
    <source>
        <strain evidence="5 6">LMG 24692</strain>
    </source>
</reference>
<dbReference type="Proteomes" id="UP001229355">
    <property type="component" value="Chromosome 2"/>
</dbReference>
<gene>
    <name evidence="5" type="ORF">PZN02_004599</name>
</gene>
<dbReference type="Gene3D" id="2.60.420.10">
    <property type="entry name" value="Maltose phosphorylase, domain 3"/>
    <property type="match status" value="1"/>
</dbReference>
<evidence type="ECO:0000313" key="5">
    <source>
        <dbReference type="EMBL" id="WEX91274.1"/>
    </source>
</evidence>
<organism evidence="5 6">
    <name type="scientific">Sinorhizobium garamanticum</name>
    <dbReference type="NCBI Taxonomy" id="680247"/>
    <lineage>
        <taxon>Bacteria</taxon>
        <taxon>Pseudomonadati</taxon>
        <taxon>Pseudomonadota</taxon>
        <taxon>Alphaproteobacteria</taxon>
        <taxon>Hyphomicrobiales</taxon>
        <taxon>Rhizobiaceae</taxon>
        <taxon>Sinorhizobium/Ensifer group</taxon>
        <taxon>Sinorhizobium</taxon>
    </lineage>
</organism>
<dbReference type="PANTHER" id="PTHR37469">
    <property type="entry name" value="CELLOBIONIC ACID PHOSPHORYLASE-RELATED"/>
    <property type="match status" value="1"/>
</dbReference>
<protein>
    <submittedName>
        <fullName evidence="5">Glycosyl transferase</fullName>
    </submittedName>
</protein>
<dbReference type="InterPro" id="IPR037820">
    <property type="entry name" value="GH94N_NdvB"/>
</dbReference>
<evidence type="ECO:0000256" key="1">
    <source>
        <dbReference type="ARBA" id="ARBA00022676"/>
    </source>
</evidence>
<dbReference type="SMART" id="SM01068">
    <property type="entry name" value="CBM_X"/>
    <property type="match status" value="2"/>
</dbReference>
<dbReference type="InterPro" id="IPR033432">
    <property type="entry name" value="GH94_catalytic"/>
</dbReference>
<dbReference type="InterPro" id="IPR010383">
    <property type="entry name" value="Glyco_hydrolase_94_b-supersand"/>
</dbReference>
<keyword evidence="1" id="KW-0328">Glycosyltransferase</keyword>
<dbReference type="InterPro" id="IPR037824">
    <property type="entry name" value="GH94N_2_NdvB"/>
</dbReference>
<feature type="domain" description="Glycosyl hydrolase 94 supersandwich" evidence="3">
    <location>
        <begin position="508"/>
        <end position="764"/>
    </location>
</feature>
<dbReference type="InterPro" id="IPR037018">
    <property type="entry name" value="GH65_N"/>
</dbReference>
<evidence type="ECO:0000259" key="3">
    <source>
        <dbReference type="Pfam" id="PF06165"/>
    </source>
</evidence>
<evidence type="ECO:0000256" key="2">
    <source>
        <dbReference type="ARBA" id="ARBA00022679"/>
    </source>
</evidence>
<dbReference type="CDD" id="cd11756">
    <property type="entry name" value="GH94N_ChvB_NdvB_1_like"/>
    <property type="match status" value="1"/>
</dbReference>
<dbReference type="PANTHER" id="PTHR37469:SF2">
    <property type="entry name" value="CELLOBIONIC ACID PHOSPHORYLASE"/>
    <property type="match status" value="1"/>
</dbReference>
<dbReference type="CDD" id="cd11753">
    <property type="entry name" value="GH94N_ChvB_NdvB_2_like"/>
    <property type="match status" value="1"/>
</dbReference>
<dbReference type="GO" id="GO:0016740">
    <property type="term" value="F:transferase activity"/>
    <property type="evidence" value="ECO:0007669"/>
    <property type="project" value="UniProtKB-KW"/>
</dbReference>
<proteinExistence type="predicted"/>
<dbReference type="InterPro" id="IPR052047">
    <property type="entry name" value="GH94_Enzymes"/>
</dbReference>
<dbReference type="InterPro" id="IPR012341">
    <property type="entry name" value="6hp_glycosidase-like_sf"/>
</dbReference>
<dbReference type="SUPFAM" id="SSF74650">
    <property type="entry name" value="Galactose mutarotase-like"/>
    <property type="match status" value="2"/>
</dbReference>
<sequence length="1280" mass="140935">MDSGHAIALLSNGRYSVMVTAAGAGCGTWGDLDVTRWREDVTRDCWGQFCFVRDLANNTLWSIGKQPVFRPANIYEHAFHGDRAEFRCGAEDIDISWKVCIAPDADAEVRALTVVNHGKRKRSLEFTSYSEVCLNNRRADRAHPAFAKLFVETDYDDVTGALFARRRPRHAEERPVWAIHVSSSSQQVGEVLEYETDRLRFLGRGRTPENPAAFDAGTTLSRTTGPVLDAVFCLRRKVNLEPGAIARVAFVTGAADNQLAVRAIAERYSSIDAVDETFSDALENYQTERRDLKLTANKVSRFNRLAGSIAFANPTTRRTVLFKKSRLDRATLWSHGISGDLPIVLVRIDSDSNEALVREVTIAHDFCRRRALPFDLVLFDERGASSTRRLIRKLQAGSEAEMLGKRGGIFVLPAATASDDHVETVAAAARVVLSSKSGSLAIQLDRQSSVAWPSSKMTASRASQVLAEPTAAPDKDLLFWNGFGGFTADGREYVVAVDGVKSQPPALPPAPWSNVIANPRLGCLTTEAGLGYTWSVNSQMNRLTPWSNDPVSDTPGEVVYLRDEETGEVWTPTPLPLGHRAFVTVHHGQGYSRYESDSRKLQQTLTVHVPPNGEIKLVRLGLTNNDSQSRHLSATYYVEWVLGTHREDAAMQVVCERDAHSGAIVARNPWAADFAGNLAFVAASPAANSATADRTEFLGRYGSVFRPAALERTSLGESFGPLQDPCGALMVGISLAPGESKEIIFVLGQAAGLDEVRRLVGDHADVGRARESFAATSRQWDDILNAVQVSTPDIGLNLMMNRWLLYQVLACRVWARSAFYQSGGAFGFRDQLQDVMALVHSAPNETRSQILRAAGRQFTEGDVQHWWHPPSGVGVRTRMTDDLYFLPFVVHHYVSTTGDVRLLDERVPFITSPALKEDQEEHFGIPERSDEAATVYEHCVRALEHGFRLGRHGLPLMGTGDWNDGMNKVGAGGRGESVWNGWFFLTVLKSFATTASSHGDEGRASWCLERAEELRAALEANAWDGAWYRRAYFDDGTPLGSSANDECQIDAIPQAWAVISGSADSERASRAMGAVHERLVRRRDKLIQLFDPPFDKGSLQPGYIKGYVPGIRENGGQYTHAATWVALASALQGDGDRALELWNLLNPINHASTKRDAEHYMVEPYVVSADVYGAPPHTGRGGWTWYTGSAAWLYRVALEATLGLRRQDQTLRFEPCVPASWSGYELSYKHGSATYRIRFDNSKKASRGVRSVTLDGTVLADGIIPLSDDGLTHDVRVAIG</sequence>
<name>A0ABY8DK39_9HYPH</name>
<dbReference type="Pfam" id="PF17167">
    <property type="entry name" value="Glyco_hydro_94"/>
    <property type="match status" value="1"/>
</dbReference>
<dbReference type="Pfam" id="PF06165">
    <property type="entry name" value="GH94_b-supersand"/>
    <property type="match status" value="2"/>
</dbReference>
<feature type="domain" description="Glycosyl hydrolase 94 catalytic" evidence="4">
    <location>
        <begin position="780"/>
        <end position="1203"/>
    </location>
</feature>
<dbReference type="EMBL" id="CP120374">
    <property type="protein sequence ID" value="WEX91274.1"/>
    <property type="molecule type" value="Genomic_DNA"/>
</dbReference>
<dbReference type="InterPro" id="IPR008928">
    <property type="entry name" value="6-hairpin_glycosidase_sf"/>
</dbReference>
<keyword evidence="6" id="KW-1185">Reference proteome</keyword>
<evidence type="ECO:0000259" key="4">
    <source>
        <dbReference type="Pfam" id="PF17167"/>
    </source>
</evidence>
<dbReference type="SUPFAM" id="SSF48208">
    <property type="entry name" value="Six-hairpin glycosidases"/>
    <property type="match status" value="1"/>
</dbReference>